<comment type="similarity">
    <text evidence="1">Belongs to the cytochrome P450 family.</text>
</comment>
<dbReference type="Proteomes" id="UP000539313">
    <property type="component" value="Unassembled WGS sequence"/>
</dbReference>
<proteinExistence type="inferred from homology"/>
<dbReference type="EMBL" id="JACJII010000001">
    <property type="protein sequence ID" value="MBA9006889.1"/>
    <property type="molecule type" value="Genomic_DNA"/>
</dbReference>
<evidence type="ECO:0000256" key="1">
    <source>
        <dbReference type="ARBA" id="ARBA00010617"/>
    </source>
</evidence>
<dbReference type="InterPro" id="IPR002397">
    <property type="entry name" value="Cyt_P450_B"/>
</dbReference>
<dbReference type="PANTHER" id="PTHR46696:SF1">
    <property type="entry name" value="CYTOCHROME P450 YJIB-RELATED"/>
    <property type="match status" value="1"/>
</dbReference>
<dbReference type="GO" id="GO:0016705">
    <property type="term" value="F:oxidoreductase activity, acting on paired donors, with incorporation or reduction of molecular oxygen"/>
    <property type="evidence" value="ECO:0007669"/>
    <property type="project" value="InterPro"/>
</dbReference>
<evidence type="ECO:0000313" key="4">
    <source>
        <dbReference type="Proteomes" id="UP000539313"/>
    </source>
</evidence>
<dbReference type="AlphaFoldDB" id="A0A7W3N3L8"/>
<dbReference type="RefSeq" id="WP_182707653.1">
    <property type="nucleotide sequence ID" value="NZ_JACJII010000001.1"/>
</dbReference>
<feature type="region of interest" description="Disordered" evidence="2">
    <location>
        <begin position="410"/>
        <end position="436"/>
    </location>
</feature>
<dbReference type="InterPro" id="IPR017972">
    <property type="entry name" value="Cyt_P450_CS"/>
</dbReference>
<reference evidence="3 4" key="1">
    <citation type="submission" date="2020-08" db="EMBL/GenBank/DDBJ databases">
        <title>Sequencing the genomes of 1000 actinobacteria strains.</title>
        <authorList>
            <person name="Klenk H.-P."/>
        </authorList>
    </citation>
    <scope>NUCLEOTIDE SEQUENCE [LARGE SCALE GENOMIC DNA]</scope>
    <source>
        <strain evidence="3 4">DSM 45823</strain>
    </source>
</reference>
<dbReference type="SUPFAM" id="SSF48264">
    <property type="entry name" value="Cytochrome P450"/>
    <property type="match status" value="1"/>
</dbReference>
<dbReference type="PANTHER" id="PTHR46696">
    <property type="entry name" value="P450, PUTATIVE (EUROFUNG)-RELATED"/>
    <property type="match status" value="1"/>
</dbReference>
<dbReference type="GO" id="GO:0020037">
    <property type="term" value="F:heme binding"/>
    <property type="evidence" value="ECO:0007669"/>
    <property type="project" value="InterPro"/>
</dbReference>
<protein>
    <submittedName>
        <fullName evidence="3">Cytochrome P450</fullName>
    </submittedName>
</protein>
<name>A0A7W3N3L8_9ACTN</name>
<evidence type="ECO:0000313" key="3">
    <source>
        <dbReference type="EMBL" id="MBA9006889.1"/>
    </source>
</evidence>
<gene>
    <name evidence="3" type="ORF">HNR21_005771</name>
</gene>
<dbReference type="GO" id="GO:0005506">
    <property type="term" value="F:iron ion binding"/>
    <property type="evidence" value="ECO:0007669"/>
    <property type="project" value="InterPro"/>
</dbReference>
<accession>A0A7W3N3L8</accession>
<dbReference type="Gene3D" id="1.10.630.10">
    <property type="entry name" value="Cytochrome P450"/>
    <property type="match status" value="1"/>
</dbReference>
<dbReference type="InterPro" id="IPR036396">
    <property type="entry name" value="Cyt_P450_sf"/>
</dbReference>
<keyword evidence="4" id="KW-1185">Reference proteome</keyword>
<dbReference type="GO" id="GO:0004497">
    <property type="term" value="F:monooxygenase activity"/>
    <property type="evidence" value="ECO:0007669"/>
    <property type="project" value="InterPro"/>
</dbReference>
<dbReference type="PRINTS" id="PR00359">
    <property type="entry name" value="BP450"/>
</dbReference>
<feature type="compositionally biased region" description="Low complexity" evidence="2">
    <location>
        <begin position="418"/>
        <end position="427"/>
    </location>
</feature>
<evidence type="ECO:0000256" key="2">
    <source>
        <dbReference type="SAM" id="MobiDB-lite"/>
    </source>
</evidence>
<comment type="caution">
    <text evidence="3">The sequence shown here is derived from an EMBL/GenBank/DDBJ whole genome shotgun (WGS) entry which is preliminary data.</text>
</comment>
<organism evidence="3 4">
    <name type="scientific">Thermomonospora cellulosilytica</name>
    <dbReference type="NCBI Taxonomy" id="1411118"/>
    <lineage>
        <taxon>Bacteria</taxon>
        <taxon>Bacillati</taxon>
        <taxon>Actinomycetota</taxon>
        <taxon>Actinomycetes</taxon>
        <taxon>Streptosporangiales</taxon>
        <taxon>Thermomonosporaceae</taxon>
        <taxon>Thermomonospora</taxon>
    </lineage>
</organism>
<sequence>MSTESAGGARPGGCPAHGRIRMYDEQFAVDPHGAYARMRPHGAFAPVEIAPGVPATLAIGYDAVLEVMRDDRTFSRNPSTWQQTVPPDCPVLPMMGYRPNVLFTDGAVHARLRGTITDAFARLDPGVLRGQVERHADALVRALGPLGEADLMSGYVQPLPMLVYMDMFGCPPAIAERLVFGMAGIFEATTPAEAEKANNELNEGIYELIALKRSHPGEDVTSWLLAHPAELTDDEVHSQLVLLMGAGTEPEQNLIGNALRLLLSDDRFAGDLSGGSLPIEDALDEVLWTDPPLANYGARFPLRDVEMAGHRLPAHQPVVMSYAAANTDPAKTSDQRTGNRAHLAWGAGPHACPARNHARLIASIAIERLLDGLPDMTLAVPVEELRWRIGMFHRGLVSLPVRYPPVHFPAPATDTGAQRRPAPALTAPAPPAERPAEGRGLMAALRRWWNGE</sequence>
<dbReference type="CDD" id="cd20623">
    <property type="entry name" value="CYP_unk"/>
    <property type="match status" value="1"/>
</dbReference>
<dbReference type="PROSITE" id="PS00086">
    <property type="entry name" value="CYTOCHROME_P450"/>
    <property type="match status" value="1"/>
</dbReference>